<dbReference type="GO" id="GO:0005829">
    <property type="term" value="C:cytosol"/>
    <property type="evidence" value="ECO:0007669"/>
    <property type="project" value="TreeGrafter"/>
</dbReference>
<feature type="region of interest" description="Disordered" evidence="3">
    <location>
        <begin position="112"/>
        <end position="135"/>
    </location>
</feature>
<dbReference type="GO" id="GO:0000976">
    <property type="term" value="F:transcription cis-regulatory region binding"/>
    <property type="evidence" value="ECO:0007669"/>
    <property type="project" value="TreeGrafter"/>
</dbReference>
<dbReference type="SUPFAM" id="SSF52172">
    <property type="entry name" value="CheY-like"/>
    <property type="match status" value="1"/>
</dbReference>
<dbReference type="Proteomes" id="UP001139486">
    <property type="component" value="Unassembled WGS sequence"/>
</dbReference>
<evidence type="ECO:0000259" key="5">
    <source>
        <dbReference type="PROSITE" id="PS50930"/>
    </source>
</evidence>
<feature type="modified residue" description="4-aspartylphosphate" evidence="2">
    <location>
        <position position="53"/>
    </location>
</feature>
<evidence type="ECO:0000259" key="4">
    <source>
        <dbReference type="PROSITE" id="PS50110"/>
    </source>
</evidence>
<dbReference type="PROSITE" id="PS50110">
    <property type="entry name" value="RESPONSE_REGULATORY"/>
    <property type="match status" value="1"/>
</dbReference>
<dbReference type="SMART" id="SM00448">
    <property type="entry name" value="REC"/>
    <property type="match status" value="1"/>
</dbReference>
<evidence type="ECO:0000313" key="6">
    <source>
        <dbReference type="EMBL" id="MCP3734322.1"/>
    </source>
</evidence>
<reference evidence="6" key="1">
    <citation type="submission" date="2022-05" db="EMBL/GenBank/DDBJ databases">
        <title>Sphingomonas sp. strain RP10 Genome sequencing and assembly.</title>
        <authorList>
            <person name="Kim I."/>
        </authorList>
    </citation>
    <scope>NUCLEOTIDE SEQUENCE</scope>
    <source>
        <strain evidence="6">RP10</strain>
    </source>
</reference>
<gene>
    <name evidence="6" type="ORF">M9979_05445</name>
</gene>
<dbReference type="InterPro" id="IPR007492">
    <property type="entry name" value="LytTR_DNA-bd_dom"/>
</dbReference>
<dbReference type="PANTHER" id="PTHR48111:SF69">
    <property type="entry name" value="RESPONSE REGULATOR RECEIVER"/>
    <property type="match status" value="1"/>
</dbReference>
<feature type="domain" description="HTH LytTR-type" evidence="5">
    <location>
        <begin position="136"/>
        <end position="230"/>
    </location>
</feature>
<feature type="compositionally biased region" description="Low complexity" evidence="3">
    <location>
        <begin position="121"/>
        <end position="132"/>
    </location>
</feature>
<dbReference type="PROSITE" id="PS50930">
    <property type="entry name" value="HTH_LYTTR"/>
    <property type="match status" value="1"/>
</dbReference>
<dbReference type="InterPro" id="IPR011006">
    <property type="entry name" value="CheY-like_superfamily"/>
</dbReference>
<dbReference type="Pfam" id="PF04397">
    <property type="entry name" value="LytTR"/>
    <property type="match status" value="1"/>
</dbReference>
<dbReference type="InterPro" id="IPR039420">
    <property type="entry name" value="WalR-like"/>
</dbReference>
<dbReference type="EMBL" id="JAMLDY010000005">
    <property type="protein sequence ID" value="MCP3734322.1"/>
    <property type="molecule type" value="Genomic_DNA"/>
</dbReference>
<organism evidence="6 7">
    <name type="scientific">Sphingomonas liriopis</name>
    <dbReference type="NCBI Taxonomy" id="2949094"/>
    <lineage>
        <taxon>Bacteria</taxon>
        <taxon>Pseudomonadati</taxon>
        <taxon>Pseudomonadota</taxon>
        <taxon>Alphaproteobacteria</taxon>
        <taxon>Sphingomonadales</taxon>
        <taxon>Sphingomonadaceae</taxon>
        <taxon>Sphingomonas</taxon>
    </lineage>
</organism>
<proteinExistence type="predicted"/>
<keyword evidence="1 6" id="KW-0238">DNA-binding</keyword>
<dbReference type="RefSeq" id="WP_254288330.1">
    <property type="nucleotide sequence ID" value="NZ_JAMLDY010000005.1"/>
</dbReference>
<evidence type="ECO:0000313" key="7">
    <source>
        <dbReference type="Proteomes" id="UP001139486"/>
    </source>
</evidence>
<protein>
    <submittedName>
        <fullName evidence="6">LytTR family DNA-binding domain-containing protein</fullName>
    </submittedName>
</protein>
<dbReference type="Gene3D" id="3.40.50.2300">
    <property type="match status" value="1"/>
</dbReference>
<evidence type="ECO:0000256" key="2">
    <source>
        <dbReference type="PROSITE-ProRule" id="PRU00169"/>
    </source>
</evidence>
<dbReference type="GO" id="GO:0032993">
    <property type="term" value="C:protein-DNA complex"/>
    <property type="evidence" value="ECO:0007669"/>
    <property type="project" value="TreeGrafter"/>
</dbReference>
<dbReference type="PANTHER" id="PTHR48111">
    <property type="entry name" value="REGULATOR OF RPOS"/>
    <property type="match status" value="1"/>
</dbReference>
<comment type="caution">
    <text evidence="6">The sequence shown here is derived from an EMBL/GenBank/DDBJ whole genome shotgun (WGS) entry which is preliminary data.</text>
</comment>
<keyword evidence="7" id="KW-1185">Reference proteome</keyword>
<dbReference type="SMART" id="SM00850">
    <property type="entry name" value="LytTR"/>
    <property type="match status" value="1"/>
</dbReference>
<feature type="domain" description="Response regulatory" evidence="4">
    <location>
        <begin position="2"/>
        <end position="114"/>
    </location>
</feature>
<dbReference type="GO" id="GO:0006355">
    <property type="term" value="P:regulation of DNA-templated transcription"/>
    <property type="evidence" value="ECO:0007669"/>
    <property type="project" value="TreeGrafter"/>
</dbReference>
<accession>A0A9X2KPV5</accession>
<dbReference type="InterPro" id="IPR001789">
    <property type="entry name" value="Sig_transdc_resp-reg_receiver"/>
</dbReference>
<dbReference type="Pfam" id="PF00072">
    <property type="entry name" value="Response_reg"/>
    <property type="match status" value="1"/>
</dbReference>
<dbReference type="Gene3D" id="2.40.50.1020">
    <property type="entry name" value="LytTr DNA-binding domain"/>
    <property type="match status" value="1"/>
</dbReference>
<evidence type="ECO:0000256" key="3">
    <source>
        <dbReference type="SAM" id="MobiDB-lite"/>
    </source>
</evidence>
<dbReference type="AlphaFoldDB" id="A0A9X2KPV5"/>
<keyword evidence="2" id="KW-0597">Phosphoprotein</keyword>
<name>A0A9X2KPV5_9SPHN</name>
<sequence length="240" mass="25873">MRVLIADDEPLARALLRALLEDLSGVAVAGEASDGEEAIALARSLAPDLVFLDIDMPQLSGIHAAPTLIDTGVEVIFVTAHEEHAIDAFEVGALDYILKPVSRPRLAHTVERAQRRRAARDAPTGTPTTAPGEDGIWVPVRHGVARVAFADVQRVEAARDHVYFHTAERAYLHRITMSETAALLAGTGLLRVHRSAFIRPERVVALRRHGKSLALTLDDGASVPVGTTYRVATLTAIRPA</sequence>
<dbReference type="GO" id="GO:0000156">
    <property type="term" value="F:phosphorelay response regulator activity"/>
    <property type="evidence" value="ECO:0007669"/>
    <property type="project" value="TreeGrafter"/>
</dbReference>
<evidence type="ECO:0000256" key="1">
    <source>
        <dbReference type="ARBA" id="ARBA00023125"/>
    </source>
</evidence>